<evidence type="ECO:0000313" key="1">
    <source>
        <dbReference type="EMBL" id="RKQ36239.1"/>
    </source>
</evidence>
<dbReference type="OrthoDB" id="4962756at2"/>
<accession>A0A495A8A1</accession>
<dbReference type="Proteomes" id="UP000249516">
    <property type="component" value="Unassembled WGS sequence"/>
</dbReference>
<reference evidence="1 2" key="1">
    <citation type="submission" date="2018-10" db="EMBL/GenBank/DDBJ databases">
        <title>Kocuria tytouropygialis sp. nov., isolated from the uropygial gland of an American barn owl (Tyto furcata).</title>
        <authorList>
            <person name="Braun M.S."/>
            <person name="Wang E."/>
            <person name="Zimmermann S."/>
            <person name="Wagner H."/>
            <person name="Wink M."/>
        </authorList>
    </citation>
    <scope>NUCLEOTIDE SEQUENCE [LARGE SCALE GENOMIC DNA]</scope>
    <source>
        <strain evidence="1 2">442</strain>
    </source>
</reference>
<dbReference type="EMBL" id="PNJG02000001">
    <property type="protein sequence ID" value="RKQ36239.1"/>
    <property type="molecule type" value="Genomic_DNA"/>
</dbReference>
<protein>
    <submittedName>
        <fullName evidence="1">Uncharacterized protein</fullName>
    </submittedName>
</protein>
<dbReference type="AlphaFoldDB" id="A0A495A8A1"/>
<organism evidence="1 2">
    <name type="scientific">Kocuria tytonis</name>
    <dbReference type="NCBI Taxonomy" id="2054280"/>
    <lineage>
        <taxon>Bacteria</taxon>
        <taxon>Bacillati</taxon>
        <taxon>Actinomycetota</taxon>
        <taxon>Actinomycetes</taxon>
        <taxon>Micrococcales</taxon>
        <taxon>Micrococcaceae</taxon>
        <taxon>Kocuria</taxon>
    </lineage>
</organism>
<sequence length="147" mass="15929">MRTEDKIAALTVLSKRVAEELKTAKAAWEMDARPKQRDTGMIGDRVLGTVGLTAGRETIKVTDKAALLEWAKANRPDLLSYDPHVAEDDVKRLIREVETTGDLPEGMDLVTGSPFASVRLEKDAARVIEDAVAAGAISWSDVLAVEA</sequence>
<dbReference type="RefSeq" id="WP_121029626.1">
    <property type="nucleotide sequence ID" value="NZ_PNJG02000001.1"/>
</dbReference>
<evidence type="ECO:0000313" key="2">
    <source>
        <dbReference type="Proteomes" id="UP000249516"/>
    </source>
</evidence>
<proteinExistence type="predicted"/>
<gene>
    <name evidence="1" type="ORF">C1C97_000690</name>
</gene>
<comment type="caution">
    <text evidence="1">The sequence shown here is derived from an EMBL/GenBank/DDBJ whole genome shotgun (WGS) entry which is preliminary data.</text>
</comment>
<keyword evidence="2" id="KW-1185">Reference proteome</keyword>
<name>A0A495A8A1_9MICC</name>